<accession>A0ABT8RCK3</accession>
<protein>
    <submittedName>
        <fullName evidence="1">Glycosyltransferase</fullName>
    </submittedName>
</protein>
<dbReference type="EMBL" id="JAUKPO010000022">
    <property type="protein sequence ID" value="MDO1449790.1"/>
    <property type="molecule type" value="Genomic_DNA"/>
</dbReference>
<name>A0ABT8RCK3_9BACT</name>
<comment type="caution">
    <text evidence="1">The sequence shown here is derived from an EMBL/GenBank/DDBJ whole genome shotgun (WGS) entry which is preliminary data.</text>
</comment>
<gene>
    <name evidence="1" type="ORF">Q0590_26160</name>
</gene>
<dbReference type="SUPFAM" id="SSF53448">
    <property type="entry name" value="Nucleotide-diphospho-sugar transferases"/>
    <property type="match status" value="1"/>
</dbReference>
<dbReference type="Pfam" id="PF05704">
    <property type="entry name" value="Caps_synth"/>
    <property type="match status" value="1"/>
</dbReference>
<dbReference type="Proteomes" id="UP001168528">
    <property type="component" value="Unassembled WGS sequence"/>
</dbReference>
<dbReference type="RefSeq" id="WP_302040593.1">
    <property type="nucleotide sequence ID" value="NZ_JAUKPO010000022.1"/>
</dbReference>
<dbReference type="Gene3D" id="3.90.550.20">
    <property type="match status" value="1"/>
</dbReference>
<evidence type="ECO:0000313" key="2">
    <source>
        <dbReference type="Proteomes" id="UP001168528"/>
    </source>
</evidence>
<proteinExistence type="predicted"/>
<dbReference type="InterPro" id="IPR008441">
    <property type="entry name" value="AfumC-like_glycosyl_Trfase"/>
</dbReference>
<dbReference type="InterPro" id="IPR029044">
    <property type="entry name" value="Nucleotide-diphossugar_trans"/>
</dbReference>
<sequence>MRNLENVVVQSLWIGEELTRLHQTCIQSFINNGHVFHLYVYGVVNNIPAGVILKDANEILSYERIFIFDQPPYKGKYAPFSDLFRYHLLYLKGGWWVDVDVFCLKFFDIQETRIVCTTYNSGNDKENPSNFILKFPKEDSFVKELIQKAEGKISSLSDYVEIGPSLIDNQTGLKSKNRPLFVPYFYFAPVSHYHTRQYIVYSHRNFLEKLKEWIRPFFRPRTAKARTIHPRSFGIHLWNEVWRQGGLDENRKYHTSCLYEKLIKQYKINHNLPVSNNYEYSNTR</sequence>
<evidence type="ECO:0000313" key="1">
    <source>
        <dbReference type="EMBL" id="MDO1449790.1"/>
    </source>
</evidence>
<organism evidence="1 2">
    <name type="scientific">Rhodocytophaga aerolata</name>
    <dbReference type="NCBI Taxonomy" id="455078"/>
    <lineage>
        <taxon>Bacteria</taxon>
        <taxon>Pseudomonadati</taxon>
        <taxon>Bacteroidota</taxon>
        <taxon>Cytophagia</taxon>
        <taxon>Cytophagales</taxon>
        <taxon>Rhodocytophagaceae</taxon>
        <taxon>Rhodocytophaga</taxon>
    </lineage>
</organism>
<reference evidence="1" key="1">
    <citation type="submission" date="2023-07" db="EMBL/GenBank/DDBJ databases">
        <title>The genome sequence of Rhodocytophaga aerolata KACC 12507.</title>
        <authorList>
            <person name="Zhang X."/>
        </authorList>
    </citation>
    <scope>NUCLEOTIDE SEQUENCE</scope>
    <source>
        <strain evidence="1">KACC 12507</strain>
    </source>
</reference>
<keyword evidence="2" id="KW-1185">Reference proteome</keyword>